<evidence type="ECO:0000313" key="11">
    <source>
        <dbReference type="EMBL" id="SDY89098.1"/>
    </source>
</evidence>
<evidence type="ECO:0000256" key="6">
    <source>
        <dbReference type="NCBIfam" id="TIGR01227"/>
    </source>
</evidence>
<keyword evidence="12" id="KW-1185">Reference proteome</keyword>
<dbReference type="AlphaFoldDB" id="A0A1H3NJV1"/>
<feature type="binding site" evidence="5">
    <location>
        <position position="236"/>
    </location>
    <ligand>
        <name>Mn(2+)</name>
        <dbReference type="ChEBI" id="CHEBI:29035"/>
        <label>2</label>
    </ligand>
</feature>
<dbReference type="EMBL" id="FNOK01000038">
    <property type="protein sequence ID" value="SDY89098.1"/>
    <property type="molecule type" value="Genomic_DNA"/>
</dbReference>
<evidence type="ECO:0000256" key="4">
    <source>
        <dbReference type="ARBA" id="ARBA00023211"/>
    </source>
</evidence>
<comment type="catalytic activity">
    <reaction evidence="5">
        <text>N-formimidoyl-L-glutamate + H2O = formamide + L-glutamate</text>
        <dbReference type="Rhea" id="RHEA:22492"/>
        <dbReference type="ChEBI" id="CHEBI:15377"/>
        <dbReference type="ChEBI" id="CHEBI:16397"/>
        <dbReference type="ChEBI" id="CHEBI:29985"/>
        <dbReference type="ChEBI" id="CHEBI:58928"/>
        <dbReference type="EC" id="3.5.3.8"/>
    </reaction>
</comment>
<protein>
    <recommendedName>
        <fullName evidence="5 6">Formimidoylglutamase</fullName>
        <ecNumber evidence="5 6">3.5.3.8</ecNumber>
    </recommendedName>
    <alternativeName>
        <fullName evidence="5">Formiminoglutamase</fullName>
    </alternativeName>
    <alternativeName>
        <fullName evidence="5">Formiminoglutamate hydrolase</fullName>
    </alternativeName>
</protein>
<dbReference type="UniPathway" id="UPA00379">
    <property type="reaction ID" value="UER00552"/>
</dbReference>
<keyword evidence="4 5" id="KW-0464">Manganese</keyword>
<dbReference type="PIRSF" id="PIRSF036979">
    <property type="entry name" value="Arginase"/>
    <property type="match status" value="1"/>
</dbReference>
<keyword evidence="2 5" id="KW-0378">Hydrolase</keyword>
<dbReference type="PANTHER" id="PTHR11358">
    <property type="entry name" value="ARGINASE/AGMATINASE"/>
    <property type="match status" value="1"/>
</dbReference>
<dbReference type="Proteomes" id="UP000199529">
    <property type="component" value="Unassembled WGS sequence"/>
</dbReference>
<dbReference type="PROSITE" id="PS01053">
    <property type="entry name" value="ARGINASE_1"/>
    <property type="match status" value="1"/>
</dbReference>
<reference evidence="12" key="1">
    <citation type="submission" date="2016-10" db="EMBL/GenBank/DDBJ databases">
        <authorList>
            <person name="Varghese N."/>
            <person name="Submissions S."/>
        </authorList>
    </citation>
    <scope>NUCLEOTIDE SEQUENCE [LARGE SCALE GENOMIC DNA]</scope>
    <source>
        <strain evidence="12">CGMCC 4.3530</strain>
    </source>
</reference>
<organism evidence="11 12">
    <name type="scientific">Saccharopolyspora shandongensis</name>
    <dbReference type="NCBI Taxonomy" id="418495"/>
    <lineage>
        <taxon>Bacteria</taxon>
        <taxon>Bacillati</taxon>
        <taxon>Actinomycetota</taxon>
        <taxon>Actinomycetes</taxon>
        <taxon>Pseudonocardiales</taxon>
        <taxon>Pseudonocardiaceae</taxon>
        <taxon>Saccharopolyspora</taxon>
    </lineage>
</organism>
<dbReference type="STRING" id="418495.SAMN05216215_103829"/>
<feature type="binding site" evidence="5">
    <location>
        <position position="238"/>
    </location>
    <ligand>
        <name>Mn(2+)</name>
        <dbReference type="ChEBI" id="CHEBI:29035"/>
        <label>2</label>
    </ligand>
</feature>
<proteinExistence type="inferred from homology"/>
<feature type="region of interest" description="Disordered" evidence="10">
    <location>
        <begin position="1"/>
        <end position="20"/>
    </location>
</feature>
<dbReference type="NCBIfam" id="TIGR01227">
    <property type="entry name" value="hutG"/>
    <property type="match status" value="1"/>
</dbReference>
<dbReference type="CDD" id="cd09988">
    <property type="entry name" value="Formimidoylglutamase"/>
    <property type="match status" value="1"/>
</dbReference>
<dbReference type="InterPro" id="IPR023696">
    <property type="entry name" value="Ureohydrolase_dom_sf"/>
</dbReference>
<dbReference type="PANTHER" id="PTHR11358:SF35">
    <property type="entry name" value="FORMIMIDOYLGLUTAMASE"/>
    <property type="match status" value="1"/>
</dbReference>
<dbReference type="GO" id="GO:0019557">
    <property type="term" value="P:L-histidine catabolic process to glutamate and formate"/>
    <property type="evidence" value="ECO:0007669"/>
    <property type="project" value="UniProtKB-UniPathway"/>
</dbReference>
<dbReference type="GO" id="GO:0050415">
    <property type="term" value="F:formimidoylglutamase activity"/>
    <property type="evidence" value="ECO:0007669"/>
    <property type="project" value="UniProtKB-UniRule"/>
</dbReference>
<evidence type="ECO:0000256" key="3">
    <source>
        <dbReference type="ARBA" id="ARBA00022808"/>
    </source>
</evidence>
<dbReference type="SUPFAM" id="SSF52768">
    <property type="entry name" value="Arginase/deacetylase"/>
    <property type="match status" value="1"/>
</dbReference>
<evidence type="ECO:0000313" key="12">
    <source>
        <dbReference type="Proteomes" id="UP000199529"/>
    </source>
</evidence>
<evidence type="ECO:0000256" key="9">
    <source>
        <dbReference type="RuleBase" id="RU003684"/>
    </source>
</evidence>
<accession>A0A1H3NJV1</accession>
<dbReference type="RefSeq" id="WP_093272415.1">
    <property type="nucleotide sequence ID" value="NZ_FNOK01000038.1"/>
</dbReference>
<feature type="binding site" evidence="5 7">
    <location>
        <position position="118"/>
    </location>
    <ligand>
        <name>Mn(2+)</name>
        <dbReference type="ChEBI" id="CHEBI:29035"/>
        <label>1</label>
    </ligand>
</feature>
<feature type="binding site" evidence="7">
    <location>
        <position position="238"/>
    </location>
    <ligand>
        <name>Mn(2+)</name>
        <dbReference type="ChEBI" id="CHEBI:29035"/>
        <label>1</label>
    </ligand>
</feature>
<evidence type="ECO:0000256" key="1">
    <source>
        <dbReference type="ARBA" id="ARBA00022723"/>
    </source>
</evidence>
<dbReference type="GO" id="GO:0019556">
    <property type="term" value="P:L-histidine catabolic process to glutamate and formamide"/>
    <property type="evidence" value="ECO:0007669"/>
    <property type="project" value="UniProtKB-UniRule"/>
</dbReference>
<dbReference type="PROSITE" id="PS51409">
    <property type="entry name" value="ARGINASE_2"/>
    <property type="match status" value="1"/>
</dbReference>
<name>A0A1H3NJV1_9PSEU</name>
<evidence type="ECO:0000256" key="7">
    <source>
        <dbReference type="PIRSR" id="PIRSR036979-1"/>
    </source>
</evidence>
<keyword evidence="1 5" id="KW-0479">Metal-binding</keyword>
<feature type="binding site" evidence="5 7">
    <location>
        <position position="236"/>
    </location>
    <ligand>
        <name>Mn(2+)</name>
        <dbReference type="ChEBI" id="CHEBI:29035"/>
        <label>1</label>
    </ligand>
</feature>
<dbReference type="GO" id="GO:0033389">
    <property type="term" value="P:putrescine biosynthetic process from arginine, via agmatine"/>
    <property type="evidence" value="ECO:0007669"/>
    <property type="project" value="TreeGrafter"/>
</dbReference>
<evidence type="ECO:0000256" key="8">
    <source>
        <dbReference type="PROSITE-ProRule" id="PRU00742"/>
    </source>
</evidence>
<dbReference type="GO" id="GO:0008783">
    <property type="term" value="F:agmatinase activity"/>
    <property type="evidence" value="ECO:0007669"/>
    <property type="project" value="TreeGrafter"/>
</dbReference>
<feature type="binding site" evidence="5">
    <location>
        <position position="147"/>
    </location>
    <ligand>
        <name>Mn(2+)</name>
        <dbReference type="ChEBI" id="CHEBI:29035"/>
        <label>2</label>
    </ligand>
</feature>
<dbReference type="Pfam" id="PF00491">
    <property type="entry name" value="Arginase"/>
    <property type="match status" value="1"/>
</dbReference>
<dbReference type="InterPro" id="IPR006035">
    <property type="entry name" value="Ureohydrolase"/>
</dbReference>
<keyword evidence="3 5" id="KW-0369">Histidine metabolism</keyword>
<dbReference type="InterPro" id="IPR020855">
    <property type="entry name" value="Ureohydrolase_Mn_BS"/>
</dbReference>
<comment type="function">
    <text evidence="5">Catalyzes the conversion of N-formimidoyl-L-glutamate to L-glutamate and formamide.</text>
</comment>
<dbReference type="GO" id="GO:0030145">
    <property type="term" value="F:manganese ion binding"/>
    <property type="evidence" value="ECO:0007669"/>
    <property type="project" value="UniProtKB-UniRule"/>
</dbReference>
<evidence type="ECO:0000256" key="10">
    <source>
        <dbReference type="SAM" id="MobiDB-lite"/>
    </source>
</evidence>
<comment type="similarity">
    <text evidence="5 8 9">Belongs to the arginase family.</text>
</comment>
<feature type="binding site" evidence="5">
    <location>
        <position position="145"/>
    </location>
    <ligand>
        <name>Mn(2+)</name>
        <dbReference type="ChEBI" id="CHEBI:29035"/>
        <label>2</label>
    </ligand>
</feature>
<dbReference type="InterPro" id="IPR005923">
    <property type="entry name" value="HutG"/>
</dbReference>
<dbReference type="HAMAP" id="MF_00737">
    <property type="entry name" value="Formimidoylglutam"/>
    <property type="match status" value="1"/>
</dbReference>
<dbReference type="OrthoDB" id="9789727at2"/>
<feature type="binding site" evidence="5 7">
    <location>
        <position position="145"/>
    </location>
    <ligand>
        <name>Mn(2+)</name>
        <dbReference type="ChEBI" id="CHEBI:29035"/>
        <label>1</label>
    </ligand>
</feature>
<sequence>MSTSVPRWTGRVDGPGPEHRRWHNAIDESPGATGVSLIGFPSDIGVRRNGGRPGAQAGPGAIRAALGSFAIQPEVVVQDAGDVAVAGDDLEAAQDGLAEAVADQLRAGNLPVVLGGGHETAYGSYLGLARSGLLDGRRLGVLNLDAHFDLREADRPSSGTPFRQIAVGETERGAEFTYAVIGISQPSNTAALFATATELGVRHLHDLDCQERHIEDVLEFVRAFIADVDALYLSIDLDVLPAAQAPGVSAPSTLGVPAAVVIEVCRLVGSDPKLALSDITELNSSYDIDNRTARIAARLVHTIVTSAADRSVPEGH</sequence>
<dbReference type="Gene3D" id="3.40.800.10">
    <property type="entry name" value="Ureohydrolase domain"/>
    <property type="match status" value="1"/>
</dbReference>
<evidence type="ECO:0000256" key="2">
    <source>
        <dbReference type="ARBA" id="ARBA00022801"/>
    </source>
</evidence>
<feature type="binding site" evidence="7">
    <location>
        <position position="147"/>
    </location>
    <ligand>
        <name>Mn(2+)</name>
        <dbReference type="ChEBI" id="CHEBI:29035"/>
        <label>1</label>
    </ligand>
</feature>
<gene>
    <name evidence="5" type="primary">hutG</name>
    <name evidence="11" type="ORF">SAMN05216215_103829</name>
</gene>
<dbReference type="EC" id="3.5.3.8" evidence="5 6"/>
<evidence type="ECO:0000256" key="5">
    <source>
        <dbReference type="HAMAP-Rule" id="MF_00737"/>
    </source>
</evidence>
<feature type="binding site" evidence="5 7">
    <location>
        <position position="149"/>
    </location>
    <ligand>
        <name>Mn(2+)</name>
        <dbReference type="ChEBI" id="CHEBI:29035"/>
        <label>1</label>
    </ligand>
</feature>
<comment type="cofactor">
    <cofactor evidence="5 7">
        <name>Mn(2+)</name>
        <dbReference type="ChEBI" id="CHEBI:29035"/>
    </cofactor>
    <text evidence="5 7">Binds 2 manganese ions per subunit.</text>
</comment>
<comment type="pathway">
    <text evidence="5">Amino-acid degradation; L-histidine degradation into L-glutamate; L-glutamate from N-formimidoyl-L-glutamate (hydrolase route): step 1/1.</text>
</comment>